<dbReference type="EMBL" id="CP075371">
    <property type="protein sequence ID" value="QVT77846.1"/>
    <property type="molecule type" value="Genomic_DNA"/>
</dbReference>
<sequence>MVGLPDEKWGERVTAVVQLRPGQAASGAELAAFVKKRIGSVKSPKQVEVWEQLPRSKIGKVLKTDIRRTLTGAG</sequence>
<gene>
    <name evidence="2" type="primary">fadD3_2</name>
    <name evidence="2" type="ORF">ENKNEFLB_00215</name>
</gene>
<dbReference type="Pfam" id="PF13193">
    <property type="entry name" value="AMP-binding_C"/>
    <property type="match status" value="1"/>
</dbReference>
<feature type="domain" description="AMP-binding enzyme C-terminal" evidence="1">
    <location>
        <begin position="2"/>
        <end position="60"/>
    </location>
</feature>
<dbReference type="InterPro" id="IPR025110">
    <property type="entry name" value="AMP-bd_C"/>
</dbReference>
<keyword evidence="2" id="KW-0436">Ligase</keyword>
<keyword evidence="3" id="KW-1185">Reference proteome</keyword>
<evidence type="ECO:0000313" key="2">
    <source>
        <dbReference type="EMBL" id="QVT77846.1"/>
    </source>
</evidence>
<dbReference type="GO" id="GO:0016874">
    <property type="term" value="F:ligase activity"/>
    <property type="evidence" value="ECO:0007669"/>
    <property type="project" value="UniProtKB-KW"/>
</dbReference>
<proteinExistence type="predicted"/>
<reference evidence="2 3" key="1">
    <citation type="submission" date="2021-05" db="EMBL/GenBank/DDBJ databases">
        <title>Complete genome of Nocardioides aquaticus KCTC 9944T isolated from meromictic and hypersaline Ekho Lake, Antarctica.</title>
        <authorList>
            <person name="Hwang K."/>
            <person name="Kim K.M."/>
            <person name="Choe H."/>
        </authorList>
    </citation>
    <scope>NUCLEOTIDE SEQUENCE [LARGE SCALE GENOMIC DNA]</scope>
    <source>
        <strain evidence="2 3">KCTC 9944</strain>
    </source>
</reference>
<evidence type="ECO:0000313" key="3">
    <source>
        <dbReference type="Proteomes" id="UP000679307"/>
    </source>
</evidence>
<dbReference type="Proteomes" id="UP000679307">
    <property type="component" value="Chromosome"/>
</dbReference>
<name>A0ABX8ECB5_9ACTN</name>
<dbReference type="EC" id="6.2.1.41" evidence="2"/>
<protein>
    <submittedName>
        <fullName evidence="2">3-[(3aS,4S,7aS)-7a-methyl-1, 5-dioxo-octahydro-1H-inden-4-yl]propanoyl:CoA ligase</fullName>
        <ecNumber evidence="2">6.2.1.41</ecNumber>
    </submittedName>
</protein>
<accession>A0ABX8ECB5</accession>
<organism evidence="2 3">
    <name type="scientific">Nocardioides aquaticus</name>
    <dbReference type="NCBI Taxonomy" id="160826"/>
    <lineage>
        <taxon>Bacteria</taxon>
        <taxon>Bacillati</taxon>
        <taxon>Actinomycetota</taxon>
        <taxon>Actinomycetes</taxon>
        <taxon>Propionibacteriales</taxon>
        <taxon>Nocardioidaceae</taxon>
        <taxon>Nocardioides</taxon>
    </lineage>
</organism>
<evidence type="ECO:0000259" key="1">
    <source>
        <dbReference type="Pfam" id="PF13193"/>
    </source>
</evidence>